<dbReference type="SMART" id="SM00354">
    <property type="entry name" value="HTH_LACI"/>
    <property type="match status" value="1"/>
</dbReference>
<evidence type="ECO:0000313" key="5">
    <source>
        <dbReference type="EMBL" id="SEE80086.1"/>
    </source>
</evidence>
<accession>A0A1H5LSR6</accession>
<dbReference type="PANTHER" id="PTHR30146:SF109">
    <property type="entry name" value="HTH-TYPE TRANSCRIPTIONAL REGULATOR GALS"/>
    <property type="match status" value="1"/>
</dbReference>
<evidence type="ECO:0000259" key="4">
    <source>
        <dbReference type="PROSITE" id="PS50932"/>
    </source>
</evidence>
<dbReference type="PROSITE" id="PS50932">
    <property type="entry name" value="HTH_LACI_2"/>
    <property type="match status" value="1"/>
</dbReference>
<reference evidence="6" key="1">
    <citation type="submission" date="2016-10" db="EMBL/GenBank/DDBJ databases">
        <authorList>
            <person name="Varghese N."/>
            <person name="Submissions S."/>
        </authorList>
    </citation>
    <scope>NUCLEOTIDE SEQUENCE [LARGE SCALE GENOMIC DNA]</scope>
    <source>
        <strain evidence="6">DSM 21368</strain>
    </source>
</reference>
<dbReference type="Pfam" id="PF13377">
    <property type="entry name" value="Peripla_BP_3"/>
    <property type="match status" value="1"/>
</dbReference>
<dbReference type="InterPro" id="IPR028082">
    <property type="entry name" value="Peripla_BP_I"/>
</dbReference>
<keyword evidence="3" id="KW-0804">Transcription</keyword>
<dbReference type="GO" id="GO:0000976">
    <property type="term" value="F:transcription cis-regulatory region binding"/>
    <property type="evidence" value="ECO:0007669"/>
    <property type="project" value="TreeGrafter"/>
</dbReference>
<dbReference type="SUPFAM" id="SSF47413">
    <property type="entry name" value="lambda repressor-like DNA-binding domains"/>
    <property type="match status" value="1"/>
</dbReference>
<evidence type="ECO:0000256" key="1">
    <source>
        <dbReference type="ARBA" id="ARBA00023015"/>
    </source>
</evidence>
<evidence type="ECO:0000256" key="2">
    <source>
        <dbReference type="ARBA" id="ARBA00023125"/>
    </source>
</evidence>
<gene>
    <name evidence="5" type="ORF">SAMN04488554_2961</name>
</gene>
<evidence type="ECO:0000256" key="3">
    <source>
        <dbReference type="ARBA" id="ARBA00023163"/>
    </source>
</evidence>
<dbReference type="InterPro" id="IPR010982">
    <property type="entry name" value="Lambda_DNA-bd_dom_sf"/>
</dbReference>
<dbReference type="InterPro" id="IPR000843">
    <property type="entry name" value="HTH_LacI"/>
</dbReference>
<dbReference type="SUPFAM" id="SSF53822">
    <property type="entry name" value="Periplasmic binding protein-like I"/>
    <property type="match status" value="1"/>
</dbReference>
<dbReference type="InterPro" id="IPR046335">
    <property type="entry name" value="LacI/GalR-like_sensor"/>
</dbReference>
<dbReference type="Pfam" id="PF00356">
    <property type="entry name" value="LacI"/>
    <property type="match status" value="1"/>
</dbReference>
<organism evidence="5 6">
    <name type="scientific">Ruania alba</name>
    <dbReference type="NCBI Taxonomy" id="648782"/>
    <lineage>
        <taxon>Bacteria</taxon>
        <taxon>Bacillati</taxon>
        <taxon>Actinomycetota</taxon>
        <taxon>Actinomycetes</taxon>
        <taxon>Micrococcales</taxon>
        <taxon>Ruaniaceae</taxon>
        <taxon>Ruania</taxon>
    </lineage>
</organism>
<dbReference type="AlphaFoldDB" id="A0A1H5LSR6"/>
<dbReference type="EMBL" id="FNTX01000002">
    <property type="protein sequence ID" value="SEE80086.1"/>
    <property type="molecule type" value="Genomic_DNA"/>
</dbReference>
<keyword evidence="6" id="KW-1185">Reference proteome</keyword>
<protein>
    <submittedName>
        <fullName evidence="5">DNA-binding transcriptional regulator, LacI/PurR family</fullName>
    </submittedName>
</protein>
<keyword evidence="1" id="KW-0805">Transcription regulation</keyword>
<dbReference type="Proteomes" id="UP000199220">
    <property type="component" value="Unassembled WGS sequence"/>
</dbReference>
<evidence type="ECO:0000313" key="6">
    <source>
        <dbReference type="Proteomes" id="UP000199220"/>
    </source>
</evidence>
<dbReference type="Gene3D" id="3.40.50.2300">
    <property type="match status" value="2"/>
</dbReference>
<name>A0A1H5LSR6_9MICO</name>
<dbReference type="Gene3D" id="1.10.260.40">
    <property type="entry name" value="lambda repressor-like DNA-binding domains"/>
    <property type="match status" value="1"/>
</dbReference>
<dbReference type="STRING" id="648782.SAMN04488554_2961"/>
<sequence length="328" mass="34781">MGLGLSLMRVTMRDVAERAGVSVKTVSRVVNGEPHIRPETQAQVRAAITALNWRPNASARTLRTGKTGVIGIMVAELRRPLLAAVVEALVTEVDRHGLHSAVEPIHDDVTRLREVLASRGRTFDALLAVDAPELPTTTADDGPLVRVDLTSGASTAGHDRVYVDRTQAADLVLRHLRLMGRTRIVRLGPGPLDQHPEAAAIPTLVLDGEDRGAGYRAAQRAIVDQPQVEALVCGTDEIALGALAGLHAAGVEVPGRIAVTGFGDLEDGRFATPSLTTLDPDRAAVARAAVDLARIRLRKSVPESGDASEVAMPVALIRRESTMGASPR</sequence>
<dbReference type="PROSITE" id="PS00356">
    <property type="entry name" value="HTH_LACI_1"/>
    <property type="match status" value="1"/>
</dbReference>
<dbReference type="CDD" id="cd01392">
    <property type="entry name" value="HTH_LacI"/>
    <property type="match status" value="1"/>
</dbReference>
<dbReference type="PANTHER" id="PTHR30146">
    <property type="entry name" value="LACI-RELATED TRANSCRIPTIONAL REPRESSOR"/>
    <property type="match status" value="1"/>
</dbReference>
<keyword evidence="2 5" id="KW-0238">DNA-binding</keyword>
<dbReference type="GO" id="GO:0003700">
    <property type="term" value="F:DNA-binding transcription factor activity"/>
    <property type="evidence" value="ECO:0007669"/>
    <property type="project" value="TreeGrafter"/>
</dbReference>
<proteinExistence type="predicted"/>
<dbReference type="PRINTS" id="PR00036">
    <property type="entry name" value="HTHLACI"/>
</dbReference>
<feature type="domain" description="HTH lacI-type" evidence="4">
    <location>
        <begin position="10"/>
        <end position="64"/>
    </location>
</feature>
<dbReference type="CDD" id="cd06267">
    <property type="entry name" value="PBP1_LacI_sugar_binding-like"/>
    <property type="match status" value="1"/>
</dbReference>